<dbReference type="PANTHER" id="PTHR13572">
    <property type="entry name" value="ENDO-ALPHA-1,2-MANNOSIDASE"/>
    <property type="match status" value="1"/>
</dbReference>
<dbReference type="EMBL" id="MU825396">
    <property type="protein sequence ID" value="KAJ7394280.1"/>
    <property type="molecule type" value="Genomic_DNA"/>
</dbReference>
<keyword evidence="6 10" id="KW-1133">Transmembrane helix</keyword>
<dbReference type="GO" id="GO:0004559">
    <property type="term" value="F:alpha-mannosidase activity"/>
    <property type="evidence" value="ECO:0007669"/>
    <property type="project" value="TreeGrafter"/>
</dbReference>
<evidence type="ECO:0000256" key="4">
    <source>
        <dbReference type="ARBA" id="ARBA00022801"/>
    </source>
</evidence>
<dbReference type="Proteomes" id="UP001163046">
    <property type="component" value="Unassembled WGS sequence"/>
</dbReference>
<evidence type="ECO:0000313" key="11">
    <source>
        <dbReference type="EMBL" id="KAJ7394280.1"/>
    </source>
</evidence>
<evidence type="ECO:0000256" key="2">
    <source>
        <dbReference type="ARBA" id="ARBA00009559"/>
    </source>
</evidence>
<dbReference type="AlphaFoldDB" id="A0A9X0A795"/>
<accession>A0A9X0A795</accession>
<dbReference type="InterPro" id="IPR026071">
    <property type="entry name" value="Glyco_Hydrolase_99"/>
</dbReference>
<proteinExistence type="inferred from homology"/>
<comment type="caution">
    <text evidence="11">The sequence shown here is derived from an EMBL/GenBank/DDBJ whole genome shotgun (WGS) entry which is preliminary data.</text>
</comment>
<evidence type="ECO:0000256" key="1">
    <source>
        <dbReference type="ARBA" id="ARBA00004323"/>
    </source>
</evidence>
<evidence type="ECO:0000256" key="9">
    <source>
        <dbReference type="SAM" id="MobiDB-lite"/>
    </source>
</evidence>
<keyword evidence="4" id="KW-0378">Hydrolase</keyword>
<feature type="compositionally biased region" description="Basic and acidic residues" evidence="9">
    <location>
        <begin position="93"/>
        <end position="102"/>
    </location>
</feature>
<feature type="transmembrane region" description="Helical" evidence="10">
    <location>
        <begin position="26"/>
        <end position="46"/>
    </location>
</feature>
<evidence type="ECO:0000256" key="5">
    <source>
        <dbReference type="ARBA" id="ARBA00022968"/>
    </source>
</evidence>
<keyword evidence="3 10" id="KW-0812">Transmembrane</keyword>
<sequence length="261" mass="30065">METAEQLNWQRNMPRFPLRFLRKRRVLYVLVLFLFILGCLATLRVISSSEEEKEVNPKLLNQQEREGKLDGALSLETDHDVQLEIDGKDKETRLNNNKKETKPLTTPNEEDSLLSIPEPNYNIHIFYYAWYGNPEHDGKYVHWNHRFLPHWNPDVAKHYKEGSHRPPDDIGANFYPSLGPYSSKDPMIINDHLRQMRAAGVGVIVLSWYPPGKADNEGIPSDSIVPILLNAAAKYKLKVPCTSSLTREGMITHYIMMSNIL</sequence>
<keyword evidence="7" id="KW-0333">Golgi apparatus</keyword>
<evidence type="ECO:0000256" key="8">
    <source>
        <dbReference type="ARBA" id="ARBA00023136"/>
    </source>
</evidence>
<keyword evidence="12" id="KW-1185">Reference proteome</keyword>
<dbReference type="OrthoDB" id="406152at2759"/>
<reference evidence="11" key="1">
    <citation type="submission" date="2023-01" db="EMBL/GenBank/DDBJ databases">
        <title>Genome assembly of the deep-sea coral Lophelia pertusa.</title>
        <authorList>
            <person name="Herrera S."/>
            <person name="Cordes E."/>
        </authorList>
    </citation>
    <scope>NUCLEOTIDE SEQUENCE</scope>
    <source>
        <strain evidence="11">USNM1676648</strain>
        <tissue evidence="11">Polyp</tissue>
    </source>
</reference>
<dbReference type="PANTHER" id="PTHR13572:SF4">
    <property type="entry name" value="RE57134P"/>
    <property type="match status" value="1"/>
</dbReference>
<evidence type="ECO:0000256" key="7">
    <source>
        <dbReference type="ARBA" id="ARBA00023034"/>
    </source>
</evidence>
<evidence type="ECO:0000256" key="3">
    <source>
        <dbReference type="ARBA" id="ARBA00022692"/>
    </source>
</evidence>
<comment type="similarity">
    <text evidence="2">Belongs to the glycosyl hydrolase 99 family.</text>
</comment>
<dbReference type="GO" id="GO:0000139">
    <property type="term" value="C:Golgi membrane"/>
    <property type="evidence" value="ECO:0007669"/>
    <property type="project" value="UniProtKB-SubCell"/>
</dbReference>
<keyword evidence="8 10" id="KW-0472">Membrane</keyword>
<evidence type="ECO:0000256" key="6">
    <source>
        <dbReference type="ARBA" id="ARBA00022989"/>
    </source>
</evidence>
<keyword evidence="5" id="KW-0735">Signal-anchor</keyword>
<dbReference type="Gene3D" id="3.20.20.80">
    <property type="entry name" value="Glycosidases"/>
    <property type="match status" value="1"/>
</dbReference>
<name>A0A9X0A795_9CNID</name>
<evidence type="ECO:0000313" key="12">
    <source>
        <dbReference type="Proteomes" id="UP001163046"/>
    </source>
</evidence>
<comment type="subcellular location">
    <subcellularLocation>
        <location evidence="1">Golgi apparatus membrane</location>
        <topology evidence="1">Single-pass type II membrane protein</topology>
    </subcellularLocation>
</comment>
<gene>
    <name evidence="11" type="ORF">OS493_000082</name>
</gene>
<dbReference type="Pfam" id="PF16317">
    <property type="entry name" value="Glyco_hydro_99"/>
    <property type="match status" value="1"/>
</dbReference>
<protein>
    <submittedName>
        <fullName evidence="11">Uncharacterized protein</fullName>
    </submittedName>
</protein>
<organism evidence="11 12">
    <name type="scientific">Desmophyllum pertusum</name>
    <dbReference type="NCBI Taxonomy" id="174260"/>
    <lineage>
        <taxon>Eukaryota</taxon>
        <taxon>Metazoa</taxon>
        <taxon>Cnidaria</taxon>
        <taxon>Anthozoa</taxon>
        <taxon>Hexacorallia</taxon>
        <taxon>Scleractinia</taxon>
        <taxon>Caryophylliina</taxon>
        <taxon>Caryophylliidae</taxon>
        <taxon>Desmophyllum</taxon>
    </lineage>
</organism>
<feature type="region of interest" description="Disordered" evidence="9">
    <location>
        <begin position="93"/>
        <end position="113"/>
    </location>
</feature>
<evidence type="ECO:0000256" key="10">
    <source>
        <dbReference type="SAM" id="Phobius"/>
    </source>
</evidence>